<dbReference type="KEGG" id="mvn:Mevan_1251"/>
<evidence type="ECO:0000256" key="1">
    <source>
        <dbReference type="SAM" id="Phobius"/>
    </source>
</evidence>
<dbReference type="RefSeq" id="WP_012066063.1">
    <property type="nucleotide sequence ID" value="NC_009634.1"/>
</dbReference>
<reference evidence="2" key="1">
    <citation type="submission" date="2007-06" db="EMBL/GenBank/DDBJ databases">
        <title>Complete sequence of Methanococcus vannielii SB.</title>
        <authorList>
            <consortium name="US DOE Joint Genome Institute"/>
            <person name="Copeland A."/>
            <person name="Lucas S."/>
            <person name="Lapidus A."/>
            <person name="Barry K."/>
            <person name="Glavina del Rio T."/>
            <person name="Dalin E."/>
            <person name="Tice H."/>
            <person name="Pitluck S."/>
            <person name="Chain P."/>
            <person name="Malfatti S."/>
            <person name="Shin M."/>
            <person name="Vergez L."/>
            <person name="Schmutz J."/>
            <person name="Larimer F."/>
            <person name="Land M."/>
            <person name="Hauser L."/>
            <person name="Kyrpides N."/>
            <person name="Anderson I."/>
            <person name="Sieprawska-Lupa M."/>
            <person name="Whitman W.B."/>
            <person name="Richardson P."/>
        </authorList>
    </citation>
    <scope>NUCLEOTIDE SEQUENCE [LARGE SCALE GENOMIC DNA]</scope>
    <source>
        <strain evidence="2">SB</strain>
    </source>
</reference>
<dbReference type="Proteomes" id="UP000001107">
    <property type="component" value="Chromosome"/>
</dbReference>
<feature type="transmembrane region" description="Helical" evidence="1">
    <location>
        <begin position="139"/>
        <end position="157"/>
    </location>
</feature>
<dbReference type="AlphaFoldDB" id="A6URM6"/>
<dbReference type="OrthoDB" id="65659at2157"/>
<sequence>MFQKKPIVFKFLITVLLSLMLFSSVNALNLGDLTVSSTNTIVVKSFNIHKVENYTYLLSYSPWGTLNESFTATVYLNDNEIETHMRGNQRSSISKDVSNILKNGNNELKIVSDIPNGYTVSLRLRNIQISEPPKSLLKLPINLPMNILPAILILFILKKFKG</sequence>
<dbReference type="eggNOG" id="arCOG05067">
    <property type="taxonomic scope" value="Archaea"/>
</dbReference>
<proteinExistence type="predicted"/>
<keyword evidence="1" id="KW-0812">Transmembrane</keyword>
<dbReference type="STRING" id="406327.Mevan_1251"/>
<evidence type="ECO:0000313" key="2">
    <source>
        <dbReference type="EMBL" id="ABR55148.1"/>
    </source>
</evidence>
<dbReference type="GeneID" id="5324474"/>
<dbReference type="EMBL" id="CP000742">
    <property type="protein sequence ID" value="ABR55148.1"/>
    <property type="molecule type" value="Genomic_DNA"/>
</dbReference>
<keyword evidence="1" id="KW-0472">Membrane</keyword>
<keyword evidence="3" id="KW-1185">Reference proteome</keyword>
<organism evidence="2 3">
    <name type="scientific">Methanococcus vannielii (strain ATCC 35089 / DSM 1224 / JCM 13029 / OCM 148 / SB)</name>
    <dbReference type="NCBI Taxonomy" id="406327"/>
    <lineage>
        <taxon>Archaea</taxon>
        <taxon>Methanobacteriati</taxon>
        <taxon>Methanobacteriota</taxon>
        <taxon>Methanomada group</taxon>
        <taxon>Methanococci</taxon>
        <taxon>Methanococcales</taxon>
        <taxon>Methanococcaceae</taxon>
        <taxon>Methanococcus</taxon>
    </lineage>
</organism>
<dbReference type="HOGENOM" id="CLU_135436_0_0_2"/>
<gene>
    <name evidence="2" type="ordered locus">Mevan_1251</name>
</gene>
<evidence type="ECO:0000313" key="3">
    <source>
        <dbReference type="Proteomes" id="UP000001107"/>
    </source>
</evidence>
<protein>
    <submittedName>
        <fullName evidence="2">Uncharacterized protein</fullName>
    </submittedName>
</protein>
<accession>A6URM6</accession>
<name>A6URM6_METVS</name>
<keyword evidence="1" id="KW-1133">Transmembrane helix</keyword>